<dbReference type="AlphaFoldDB" id="A0A433PFG2"/>
<feature type="non-terminal residue" evidence="1">
    <location>
        <position position="95"/>
    </location>
</feature>
<accession>A0A433PFG2</accession>
<proteinExistence type="predicted"/>
<evidence type="ECO:0000313" key="2">
    <source>
        <dbReference type="Proteomes" id="UP000274822"/>
    </source>
</evidence>
<organism evidence="1 2">
    <name type="scientific">Jimgerdemannia flammicorona</name>
    <dbReference type="NCBI Taxonomy" id="994334"/>
    <lineage>
        <taxon>Eukaryota</taxon>
        <taxon>Fungi</taxon>
        <taxon>Fungi incertae sedis</taxon>
        <taxon>Mucoromycota</taxon>
        <taxon>Mucoromycotina</taxon>
        <taxon>Endogonomycetes</taxon>
        <taxon>Endogonales</taxon>
        <taxon>Endogonaceae</taxon>
        <taxon>Jimgerdemannia</taxon>
    </lineage>
</organism>
<dbReference type="Proteomes" id="UP000274822">
    <property type="component" value="Unassembled WGS sequence"/>
</dbReference>
<comment type="caution">
    <text evidence="1">The sequence shown here is derived from an EMBL/GenBank/DDBJ whole genome shotgun (WGS) entry which is preliminary data.</text>
</comment>
<reference evidence="1 2" key="1">
    <citation type="journal article" date="2018" name="New Phytol.">
        <title>Phylogenomics of Endogonaceae and evolution of mycorrhizas within Mucoromycota.</title>
        <authorList>
            <person name="Chang Y."/>
            <person name="Desiro A."/>
            <person name="Na H."/>
            <person name="Sandor L."/>
            <person name="Lipzen A."/>
            <person name="Clum A."/>
            <person name="Barry K."/>
            <person name="Grigoriev I.V."/>
            <person name="Martin F.M."/>
            <person name="Stajich J.E."/>
            <person name="Smith M.E."/>
            <person name="Bonito G."/>
            <person name="Spatafora J.W."/>
        </authorList>
    </citation>
    <scope>NUCLEOTIDE SEQUENCE [LARGE SCALE GENOMIC DNA]</scope>
    <source>
        <strain evidence="1 2">AD002</strain>
    </source>
</reference>
<dbReference type="EMBL" id="RBNJ01024456">
    <property type="protein sequence ID" value="RUS16274.1"/>
    <property type="molecule type" value="Genomic_DNA"/>
</dbReference>
<sequence length="95" mass="11034">GHRAGLTYRNSGWCHCGFTLVIYFNSLNPPSYPKHLPNRSQYSINIRTSVGQCLIDFELKRYERGFVYDGAGVQKGDELERNSYGVERRQEMKWA</sequence>
<protein>
    <submittedName>
        <fullName evidence="1">Uncharacterized protein</fullName>
    </submittedName>
</protein>
<evidence type="ECO:0000313" key="1">
    <source>
        <dbReference type="EMBL" id="RUS16274.1"/>
    </source>
</evidence>
<keyword evidence="2" id="KW-1185">Reference proteome</keyword>
<name>A0A433PFG2_9FUNG</name>
<feature type="non-terminal residue" evidence="1">
    <location>
        <position position="1"/>
    </location>
</feature>
<gene>
    <name evidence="1" type="ORF">BC938DRAFT_476635</name>
</gene>